<comment type="function">
    <text evidence="2 9">Catalyzes the formation of N(7)-methylguanine at position 46 (m7G46) in tRNA.</text>
</comment>
<dbReference type="InterPro" id="IPR055361">
    <property type="entry name" value="tRNA_methyltr_TrmB_bact"/>
</dbReference>
<dbReference type="PANTHER" id="PTHR23417">
    <property type="entry name" value="3-DEOXY-D-MANNO-OCTULOSONIC-ACID TRANSFERASE/TRNA GUANINE-N 7 - -METHYLTRANSFERASE"/>
    <property type="match status" value="1"/>
</dbReference>
<name>M7P1T2_9GAMM</name>
<evidence type="ECO:0000313" key="11">
    <source>
        <dbReference type="Proteomes" id="UP000012019"/>
    </source>
</evidence>
<evidence type="ECO:0000256" key="5">
    <source>
        <dbReference type="ARBA" id="ARBA00022691"/>
    </source>
</evidence>
<comment type="similarity">
    <text evidence="8 9">Belongs to the class I-like SAM-binding methyltransferase superfamily. TrmB family.</text>
</comment>
<dbReference type="Proteomes" id="UP000012019">
    <property type="component" value="Unassembled WGS sequence"/>
</dbReference>
<evidence type="ECO:0000313" key="10">
    <source>
        <dbReference type="EMBL" id="EMR13451.1"/>
    </source>
</evidence>
<dbReference type="EMBL" id="APHR01000022">
    <property type="protein sequence ID" value="EMR13451.1"/>
    <property type="molecule type" value="Genomic_DNA"/>
</dbReference>
<keyword evidence="5 9" id="KW-0949">S-adenosyl-L-methionine</keyword>
<dbReference type="Gene3D" id="3.40.50.150">
    <property type="entry name" value="Vaccinia Virus protein VP39"/>
    <property type="match status" value="1"/>
</dbReference>
<sequence length="243" mass="28055">MCRLFDIVFHWKYRIMTESKPMRTVRSFVRREGRLTPGQQKALDDLWPMFGIEETGPELDFAQLFGREASRVLEIGFGNGSSLAEMAAKQTDADFIGVEVHRPGVGQLLKLIENNQLSNLRVACTDAVELLKTRIADHSLDRVQLYFPDPWHKKRHHKRRIIQPAFVSLLAKKLKPGGHLHMATDWQDYAEQMLEDLSGSKDFVNCASDGTYIPRPDYRPLTKFEQRGHRLGHGVWDLLFKRK</sequence>
<comment type="caution">
    <text evidence="10">The sequence shown here is derived from an EMBL/GenBank/DDBJ whole genome shotgun (WGS) entry which is preliminary data.</text>
</comment>
<dbReference type="PANTHER" id="PTHR23417:SF14">
    <property type="entry name" value="PENTACOTRIPEPTIDE-REPEAT REGION OF PRORP DOMAIN-CONTAINING PROTEIN"/>
    <property type="match status" value="1"/>
</dbReference>
<dbReference type="PROSITE" id="PS51625">
    <property type="entry name" value="SAM_MT_TRMB"/>
    <property type="match status" value="1"/>
</dbReference>
<dbReference type="eggNOG" id="COG0220">
    <property type="taxonomic scope" value="Bacteria"/>
</dbReference>
<evidence type="ECO:0000256" key="9">
    <source>
        <dbReference type="HAMAP-Rule" id="MF_01057"/>
    </source>
</evidence>
<feature type="binding site" evidence="9">
    <location>
        <position position="126"/>
    </location>
    <ligand>
        <name>S-adenosyl-L-methionine</name>
        <dbReference type="ChEBI" id="CHEBI:59789"/>
    </ligand>
</feature>
<dbReference type="PATRIC" id="fig|1286106.3.peg.969"/>
<keyword evidence="6 9" id="KW-0819">tRNA processing</keyword>
<feature type="binding site" evidence="9">
    <location>
        <begin position="222"/>
        <end position="225"/>
    </location>
    <ligand>
        <name>substrate</name>
    </ligand>
</feature>
<dbReference type="FunFam" id="3.40.50.150:FF:000035">
    <property type="entry name" value="tRNA (guanine-N(7)-)-methyltransferase"/>
    <property type="match status" value="1"/>
</dbReference>
<protein>
    <recommendedName>
        <fullName evidence="9">tRNA (guanine-N(7)-)-methyltransferase</fullName>
        <ecNumber evidence="9">2.1.1.33</ecNumber>
    </recommendedName>
    <alternativeName>
        <fullName evidence="9">tRNA (guanine(46)-N(7))-methyltransferase</fullName>
    </alternativeName>
    <alternativeName>
        <fullName evidence="9">tRNA(m7G46)-methyltransferase</fullName>
    </alternativeName>
</protein>
<evidence type="ECO:0000256" key="8">
    <source>
        <dbReference type="ARBA" id="ARBA00060767"/>
    </source>
</evidence>
<dbReference type="GO" id="GO:0008176">
    <property type="term" value="F:tRNA (guanine(46)-N7)-methyltransferase activity"/>
    <property type="evidence" value="ECO:0007669"/>
    <property type="project" value="UniProtKB-UniRule"/>
</dbReference>
<feature type="binding site" evidence="9">
    <location>
        <position position="149"/>
    </location>
    <ligand>
        <name>S-adenosyl-L-methionine</name>
        <dbReference type="ChEBI" id="CHEBI:59789"/>
    </ligand>
</feature>
<evidence type="ECO:0000256" key="1">
    <source>
        <dbReference type="ARBA" id="ARBA00000142"/>
    </source>
</evidence>
<comment type="catalytic activity">
    <reaction evidence="1 9">
        <text>guanosine(46) in tRNA + S-adenosyl-L-methionine = N(7)-methylguanosine(46) in tRNA + S-adenosyl-L-homocysteine</text>
        <dbReference type="Rhea" id="RHEA:42708"/>
        <dbReference type="Rhea" id="RHEA-COMP:10188"/>
        <dbReference type="Rhea" id="RHEA-COMP:10189"/>
        <dbReference type="ChEBI" id="CHEBI:57856"/>
        <dbReference type="ChEBI" id="CHEBI:59789"/>
        <dbReference type="ChEBI" id="CHEBI:74269"/>
        <dbReference type="ChEBI" id="CHEBI:74480"/>
        <dbReference type="EC" id="2.1.1.33"/>
    </reaction>
</comment>
<reference evidence="10 11" key="1">
    <citation type="journal article" date="2013" name="Genome Announc.">
        <title>Draft Genome Sequence of Methylophaga lonarensis MPLT, a Haloalkaliphilic (Non-Methane-Utilizing) Methylotroph.</title>
        <authorList>
            <person name="Shetty S.A."/>
            <person name="Marathe N.P."/>
            <person name="Munot H."/>
            <person name="Antony C.P."/>
            <person name="Dhotre D.P."/>
            <person name="Murrell J.C."/>
            <person name="Shouche Y.S."/>
        </authorList>
    </citation>
    <scope>NUCLEOTIDE SEQUENCE [LARGE SCALE GENOMIC DNA]</scope>
    <source>
        <strain evidence="10 11">MPL</strain>
    </source>
</reference>
<dbReference type="CDD" id="cd02440">
    <property type="entry name" value="AdoMet_MTases"/>
    <property type="match status" value="1"/>
</dbReference>
<gene>
    <name evidence="9" type="primary">trmB</name>
    <name evidence="10" type="ORF">MPL1_04817</name>
</gene>
<dbReference type="UniPathway" id="UPA00989"/>
<feature type="binding site" evidence="9">
    <location>
        <position position="185"/>
    </location>
    <ligand>
        <name>substrate</name>
    </ligand>
</feature>
<dbReference type="AlphaFoldDB" id="M7P1T2"/>
<dbReference type="NCBIfam" id="TIGR00091">
    <property type="entry name" value="tRNA (guanosine(46)-N7)-methyltransferase TrmB"/>
    <property type="match status" value="1"/>
</dbReference>
<evidence type="ECO:0000256" key="4">
    <source>
        <dbReference type="ARBA" id="ARBA00022679"/>
    </source>
</evidence>
<comment type="caution">
    <text evidence="9">Lacks conserved residue(s) required for the propagation of feature annotation.</text>
</comment>
<proteinExistence type="inferred from homology"/>
<feature type="binding site" evidence="9">
    <location>
        <position position="74"/>
    </location>
    <ligand>
        <name>S-adenosyl-L-methionine</name>
        <dbReference type="ChEBI" id="CHEBI:59789"/>
    </ligand>
</feature>
<accession>M7P1T2</accession>
<keyword evidence="11" id="KW-1185">Reference proteome</keyword>
<keyword evidence="4 9" id="KW-0808">Transferase</keyword>
<comment type="pathway">
    <text evidence="7 9">tRNA modification; N(7)-methylguanine-tRNA biosynthesis.</text>
</comment>
<feature type="binding site" evidence="9">
    <location>
        <position position="99"/>
    </location>
    <ligand>
        <name>S-adenosyl-L-methionine</name>
        <dbReference type="ChEBI" id="CHEBI:59789"/>
    </ligand>
</feature>
<dbReference type="GO" id="GO:0043527">
    <property type="term" value="C:tRNA methyltransferase complex"/>
    <property type="evidence" value="ECO:0007669"/>
    <property type="project" value="TreeGrafter"/>
</dbReference>
<dbReference type="EC" id="2.1.1.33" evidence="9"/>
<dbReference type="SUPFAM" id="SSF53335">
    <property type="entry name" value="S-adenosyl-L-methionine-dependent methyltransferases"/>
    <property type="match status" value="1"/>
</dbReference>
<keyword evidence="3 9" id="KW-0489">Methyltransferase</keyword>
<dbReference type="InterPro" id="IPR003358">
    <property type="entry name" value="tRNA_(Gua-N-7)_MeTrfase_Trmb"/>
</dbReference>
<organism evidence="10 11">
    <name type="scientific">Methylophaga lonarensis MPL</name>
    <dbReference type="NCBI Taxonomy" id="1286106"/>
    <lineage>
        <taxon>Bacteria</taxon>
        <taxon>Pseudomonadati</taxon>
        <taxon>Pseudomonadota</taxon>
        <taxon>Gammaproteobacteria</taxon>
        <taxon>Thiotrichales</taxon>
        <taxon>Piscirickettsiaceae</taxon>
        <taxon>Methylophaga</taxon>
    </lineage>
</organism>
<feature type="binding site" evidence="9">
    <location>
        <position position="153"/>
    </location>
    <ligand>
        <name>substrate</name>
    </ligand>
</feature>
<evidence type="ECO:0000256" key="7">
    <source>
        <dbReference type="ARBA" id="ARBA00060552"/>
    </source>
</evidence>
<evidence type="ECO:0000256" key="6">
    <source>
        <dbReference type="ARBA" id="ARBA00022694"/>
    </source>
</evidence>
<evidence type="ECO:0000256" key="3">
    <source>
        <dbReference type="ARBA" id="ARBA00022603"/>
    </source>
</evidence>
<dbReference type="STRING" id="1286106.MPL1_04817"/>
<evidence type="ECO:0000256" key="2">
    <source>
        <dbReference type="ARBA" id="ARBA00003015"/>
    </source>
</evidence>
<dbReference type="Pfam" id="PF02390">
    <property type="entry name" value="Methyltransf_4"/>
    <property type="match status" value="1"/>
</dbReference>
<dbReference type="HAMAP" id="MF_01057">
    <property type="entry name" value="tRNA_methyltr_TrmB"/>
    <property type="match status" value="1"/>
</dbReference>
<dbReference type="InterPro" id="IPR029063">
    <property type="entry name" value="SAM-dependent_MTases_sf"/>
</dbReference>